<dbReference type="Pfam" id="PF18962">
    <property type="entry name" value="Por_Secre_tail"/>
    <property type="match status" value="1"/>
</dbReference>
<feature type="signal peptide" evidence="1">
    <location>
        <begin position="1"/>
        <end position="21"/>
    </location>
</feature>
<organism evidence="3 4">
    <name type="scientific">Rufibacter roseus</name>
    <dbReference type="NCBI Taxonomy" id="1567108"/>
    <lineage>
        <taxon>Bacteria</taxon>
        <taxon>Pseudomonadati</taxon>
        <taxon>Bacteroidota</taxon>
        <taxon>Cytophagia</taxon>
        <taxon>Cytophagales</taxon>
        <taxon>Hymenobacteraceae</taxon>
        <taxon>Rufibacter</taxon>
    </lineage>
</organism>
<proteinExistence type="predicted"/>
<reference evidence="4" key="1">
    <citation type="journal article" date="2019" name="Int. J. Syst. Evol. Microbiol.">
        <title>The Global Catalogue of Microorganisms (GCM) 10K type strain sequencing project: providing services to taxonomists for standard genome sequencing and annotation.</title>
        <authorList>
            <consortium name="The Broad Institute Genomics Platform"/>
            <consortium name="The Broad Institute Genome Sequencing Center for Infectious Disease"/>
            <person name="Wu L."/>
            <person name="Ma J."/>
        </authorList>
    </citation>
    <scope>NUCLEOTIDE SEQUENCE [LARGE SCALE GENOMIC DNA]</scope>
    <source>
        <strain evidence="4">CGMCC 4.7393</strain>
    </source>
</reference>
<sequence>MKHNYLKSCLLFVGLNLMAFAGFSQSDRTIINIDFGPDNQMSAAPWNNVTNAKTGSVADLLNSEGQPTGLTITVTDPFNSWNLNGVTADDTLGIPYSASRESFYGNVGLFNGGEFPFASVTLSNLDVTKAYSFAFFASRADVNDNRETLYTVEGHTTETATLNATRNVSRMARVSNIKPKEDGTIIIAVEPGPNNNNGSKFYYLSAMRISYSNTVAGISPDISAGKINVYPNPAVGSVAINTGGESRVESVQLLNLSGVKVLEKTAVNGSVENLDVSGLAQGLYYMQVQTNKGRFHSKLVVNK</sequence>
<protein>
    <submittedName>
        <fullName evidence="3">T9SS type A sorting domain-containing protein</fullName>
    </submittedName>
</protein>
<evidence type="ECO:0000256" key="1">
    <source>
        <dbReference type="SAM" id="SignalP"/>
    </source>
</evidence>
<keyword evidence="1" id="KW-0732">Signal</keyword>
<name>A0ABW2DMS7_9BACT</name>
<feature type="chain" id="PRO_5046242986" evidence="1">
    <location>
        <begin position="22"/>
        <end position="303"/>
    </location>
</feature>
<feature type="domain" description="Secretion system C-terminal sorting" evidence="2">
    <location>
        <begin position="229"/>
        <end position="301"/>
    </location>
</feature>
<evidence type="ECO:0000313" key="3">
    <source>
        <dbReference type="EMBL" id="MFC6999142.1"/>
    </source>
</evidence>
<dbReference type="Proteomes" id="UP001596405">
    <property type="component" value="Unassembled WGS sequence"/>
</dbReference>
<dbReference type="RefSeq" id="WP_153042059.1">
    <property type="nucleotide sequence ID" value="NZ_JBHSYQ010000015.1"/>
</dbReference>
<dbReference type="EMBL" id="JBHSYQ010000015">
    <property type="protein sequence ID" value="MFC6999142.1"/>
    <property type="molecule type" value="Genomic_DNA"/>
</dbReference>
<dbReference type="InterPro" id="IPR026444">
    <property type="entry name" value="Secre_tail"/>
</dbReference>
<comment type="caution">
    <text evidence="3">The sequence shown here is derived from an EMBL/GenBank/DDBJ whole genome shotgun (WGS) entry which is preliminary data.</text>
</comment>
<dbReference type="NCBIfam" id="TIGR04183">
    <property type="entry name" value="Por_Secre_tail"/>
    <property type="match status" value="1"/>
</dbReference>
<keyword evidence="4" id="KW-1185">Reference proteome</keyword>
<evidence type="ECO:0000259" key="2">
    <source>
        <dbReference type="Pfam" id="PF18962"/>
    </source>
</evidence>
<accession>A0ABW2DMS7</accession>
<evidence type="ECO:0000313" key="4">
    <source>
        <dbReference type="Proteomes" id="UP001596405"/>
    </source>
</evidence>
<gene>
    <name evidence="3" type="ORF">ACFQHR_16015</name>
</gene>